<dbReference type="Proteomes" id="UP000317863">
    <property type="component" value="Unassembled WGS sequence"/>
</dbReference>
<keyword evidence="2" id="KW-1185">Reference proteome</keyword>
<proteinExistence type="predicted"/>
<organism evidence="1 2">
    <name type="scientific">Peptacetobacter hominis</name>
    <dbReference type="NCBI Taxonomy" id="2743610"/>
    <lineage>
        <taxon>Bacteria</taxon>
        <taxon>Bacillati</taxon>
        <taxon>Bacillota</taxon>
        <taxon>Clostridia</taxon>
        <taxon>Peptostreptococcales</taxon>
        <taxon>Peptostreptococcaceae</taxon>
        <taxon>Peptacetobacter</taxon>
    </lineage>
</organism>
<name>A0A544QT05_9FIRM</name>
<dbReference type="OrthoDB" id="1854379at2"/>
<sequence length="71" mass="8362">MFRKSFWIPYENGDVYPTVSIAHIEIEKYCIKNGHKYSFVSDDEVEIDGKVYEIYRGCEVRGNYGIKCTEK</sequence>
<dbReference type="AlphaFoldDB" id="A0A544QT05"/>
<accession>A0A544QT05</accession>
<reference evidence="1 2" key="1">
    <citation type="submission" date="2019-02" db="EMBL/GenBank/DDBJ databases">
        <title>Peptostreptococcaceae bacterium ZHW00191 nov., a new bacterium isolated from the human gut.</title>
        <authorList>
            <person name="Zhou H.-W."/>
            <person name="Chen X.-J."/>
        </authorList>
    </citation>
    <scope>NUCLEOTIDE SEQUENCE [LARGE SCALE GENOMIC DNA]</scope>
    <source>
        <strain evidence="1 2">ZHW00191</strain>
    </source>
</reference>
<dbReference type="EMBL" id="SGJB01000023">
    <property type="protein sequence ID" value="TQQ83164.1"/>
    <property type="molecule type" value="Genomic_DNA"/>
</dbReference>
<evidence type="ECO:0000313" key="1">
    <source>
        <dbReference type="EMBL" id="TQQ83164.1"/>
    </source>
</evidence>
<comment type="caution">
    <text evidence="1">The sequence shown here is derived from an EMBL/GenBank/DDBJ whole genome shotgun (WGS) entry which is preliminary data.</text>
</comment>
<gene>
    <name evidence="1" type="ORF">EXD82_09895</name>
</gene>
<protein>
    <submittedName>
        <fullName evidence="1">DUF4318 domain-containing protein</fullName>
    </submittedName>
</protein>
<evidence type="ECO:0000313" key="2">
    <source>
        <dbReference type="Proteomes" id="UP000317863"/>
    </source>
</evidence>